<organism evidence="1 2">
    <name type="scientific">Plectus sambesii</name>
    <dbReference type="NCBI Taxonomy" id="2011161"/>
    <lineage>
        <taxon>Eukaryota</taxon>
        <taxon>Metazoa</taxon>
        <taxon>Ecdysozoa</taxon>
        <taxon>Nematoda</taxon>
        <taxon>Chromadorea</taxon>
        <taxon>Plectida</taxon>
        <taxon>Plectina</taxon>
        <taxon>Plectoidea</taxon>
        <taxon>Plectidae</taxon>
        <taxon>Plectus</taxon>
    </lineage>
</organism>
<proteinExistence type="predicted"/>
<accession>A0A914UNR3</accession>
<reference evidence="2" key="1">
    <citation type="submission" date="2022-11" db="UniProtKB">
        <authorList>
            <consortium name="WormBaseParasite"/>
        </authorList>
    </citation>
    <scope>IDENTIFICATION</scope>
</reference>
<sequence>MLRIYRRQALATGRPMFYPSHQTMDQCRIAATGQKSGPRHPAGQPLKLTLRTAVQTLKKKKYSDTPNNTDPIYPQKETLRFTSNRGFCMDLTEAHYKVLRLNFF</sequence>
<name>A0A914UNR3_9BILA</name>
<evidence type="ECO:0000313" key="2">
    <source>
        <dbReference type="WBParaSite" id="PSAMB.scaffold1106size35885.g10970.t1"/>
    </source>
</evidence>
<evidence type="ECO:0000313" key="1">
    <source>
        <dbReference type="Proteomes" id="UP000887566"/>
    </source>
</evidence>
<protein>
    <submittedName>
        <fullName evidence="2">Uncharacterized protein</fullName>
    </submittedName>
</protein>
<dbReference type="AlphaFoldDB" id="A0A914UNR3"/>
<dbReference type="Proteomes" id="UP000887566">
    <property type="component" value="Unplaced"/>
</dbReference>
<dbReference type="WBParaSite" id="PSAMB.scaffold1106size35885.g10970.t1">
    <property type="protein sequence ID" value="PSAMB.scaffold1106size35885.g10970.t1"/>
    <property type="gene ID" value="PSAMB.scaffold1106size35885.g10970"/>
</dbReference>
<keyword evidence="1" id="KW-1185">Reference proteome</keyword>